<proteinExistence type="predicted"/>
<evidence type="ECO:0000313" key="8">
    <source>
        <dbReference type="Proteomes" id="UP001159364"/>
    </source>
</evidence>
<name>A0AAV8SK83_9ROSI</name>
<dbReference type="SUPFAM" id="SSF90123">
    <property type="entry name" value="ABC transporter transmembrane region"/>
    <property type="match status" value="1"/>
</dbReference>
<evidence type="ECO:0000256" key="4">
    <source>
        <dbReference type="ARBA" id="ARBA00023136"/>
    </source>
</evidence>
<feature type="domain" description="Receptor ligand binding region" evidence="6">
    <location>
        <begin position="1"/>
        <end position="155"/>
    </location>
</feature>
<dbReference type="AlphaFoldDB" id="A0AAV8SK83"/>
<organism evidence="7 8">
    <name type="scientific">Erythroxylum novogranatense</name>
    <dbReference type="NCBI Taxonomy" id="1862640"/>
    <lineage>
        <taxon>Eukaryota</taxon>
        <taxon>Viridiplantae</taxon>
        <taxon>Streptophyta</taxon>
        <taxon>Embryophyta</taxon>
        <taxon>Tracheophyta</taxon>
        <taxon>Spermatophyta</taxon>
        <taxon>Magnoliopsida</taxon>
        <taxon>eudicotyledons</taxon>
        <taxon>Gunneridae</taxon>
        <taxon>Pentapetalae</taxon>
        <taxon>rosids</taxon>
        <taxon>fabids</taxon>
        <taxon>Malpighiales</taxon>
        <taxon>Erythroxylaceae</taxon>
        <taxon>Erythroxylum</taxon>
    </lineage>
</organism>
<evidence type="ECO:0000256" key="3">
    <source>
        <dbReference type="ARBA" id="ARBA00022989"/>
    </source>
</evidence>
<dbReference type="Proteomes" id="UP001159364">
    <property type="component" value="Linkage Group LG10"/>
</dbReference>
<protein>
    <recommendedName>
        <fullName evidence="6">Receptor ligand binding region domain-containing protein</fullName>
    </recommendedName>
</protein>
<dbReference type="GO" id="GO:0016020">
    <property type="term" value="C:membrane"/>
    <property type="evidence" value="ECO:0007669"/>
    <property type="project" value="UniProtKB-SubCell"/>
</dbReference>
<reference evidence="7 8" key="1">
    <citation type="submission" date="2021-09" db="EMBL/GenBank/DDBJ databases">
        <title>Genomic insights and catalytic innovation underlie evolution of tropane alkaloids biosynthesis.</title>
        <authorList>
            <person name="Wang Y.-J."/>
            <person name="Tian T."/>
            <person name="Huang J.-P."/>
            <person name="Huang S.-X."/>
        </authorList>
    </citation>
    <scope>NUCLEOTIDE SEQUENCE [LARGE SCALE GENOMIC DNA]</scope>
    <source>
        <strain evidence="7">KIB-2018</strain>
        <tissue evidence="7">Leaf</tissue>
    </source>
</reference>
<dbReference type="InterPro" id="IPR036640">
    <property type="entry name" value="ABC1_TM_sf"/>
</dbReference>
<keyword evidence="8" id="KW-1185">Reference proteome</keyword>
<dbReference type="Pfam" id="PF01094">
    <property type="entry name" value="ANF_receptor"/>
    <property type="match status" value="1"/>
</dbReference>
<comment type="subcellular location">
    <subcellularLocation>
        <location evidence="1">Membrane</location>
    </subcellularLocation>
</comment>
<evidence type="ECO:0000313" key="7">
    <source>
        <dbReference type="EMBL" id="KAJ8752465.1"/>
    </source>
</evidence>
<dbReference type="InterPro" id="IPR028082">
    <property type="entry name" value="Peripla_BP_I"/>
</dbReference>
<comment type="caution">
    <text evidence="7">The sequence shown here is derived from an EMBL/GenBank/DDBJ whole genome shotgun (WGS) entry which is preliminary data.</text>
</comment>
<keyword evidence="4 5" id="KW-0472">Membrane</keyword>
<evidence type="ECO:0000256" key="1">
    <source>
        <dbReference type="ARBA" id="ARBA00004370"/>
    </source>
</evidence>
<evidence type="ECO:0000256" key="2">
    <source>
        <dbReference type="ARBA" id="ARBA00022692"/>
    </source>
</evidence>
<dbReference type="EMBL" id="JAIWQS010000010">
    <property type="protein sequence ID" value="KAJ8752465.1"/>
    <property type="molecule type" value="Genomic_DNA"/>
</dbReference>
<keyword evidence="2 5" id="KW-0812">Transmembrane</keyword>
<sequence>MKAAGDDINADPSILGGRTLAISMHDSNFSGFLGIMGALQFMEMDTVAIISPQSCVMVHVISHLANELHVPLLSFTALDPTVSPLQYPYFIQTAPNDLFQLTAIAEMISYFGWAEVIALFSDDDQARNGMTTLGDQLAARRCRISYKVALPPDPKANRSVECPSIYAILLCTGIFLGVLFEAQYFQNVMCVGFRLRSTLVAAVFQKSLRLTHEARWKFQSGKITNLMTTDAETLQDAEVV</sequence>
<evidence type="ECO:0000256" key="5">
    <source>
        <dbReference type="SAM" id="Phobius"/>
    </source>
</evidence>
<dbReference type="GO" id="GO:0005524">
    <property type="term" value="F:ATP binding"/>
    <property type="evidence" value="ECO:0007669"/>
    <property type="project" value="InterPro"/>
</dbReference>
<feature type="transmembrane region" description="Helical" evidence="5">
    <location>
        <begin position="165"/>
        <end position="185"/>
    </location>
</feature>
<dbReference type="PANTHER" id="PTHR34836">
    <property type="entry name" value="OS06G0188250 PROTEIN"/>
    <property type="match status" value="1"/>
</dbReference>
<dbReference type="Gene3D" id="1.20.1560.10">
    <property type="entry name" value="ABC transporter type 1, transmembrane domain"/>
    <property type="match status" value="1"/>
</dbReference>
<accession>A0AAV8SK83</accession>
<dbReference type="InterPro" id="IPR015683">
    <property type="entry name" value="Ionotropic_Glu_rcpt"/>
</dbReference>
<keyword evidence="3 5" id="KW-1133">Transmembrane helix</keyword>
<dbReference type="InterPro" id="IPR001828">
    <property type="entry name" value="ANF_lig-bd_rcpt"/>
</dbReference>
<dbReference type="Gene3D" id="3.40.50.2300">
    <property type="match status" value="1"/>
</dbReference>
<evidence type="ECO:0000259" key="6">
    <source>
        <dbReference type="Pfam" id="PF01094"/>
    </source>
</evidence>
<gene>
    <name evidence="7" type="ORF">K2173_004753</name>
</gene>
<dbReference type="SUPFAM" id="SSF53822">
    <property type="entry name" value="Periplasmic binding protein-like I"/>
    <property type="match status" value="1"/>
</dbReference>
<dbReference type="PANTHER" id="PTHR34836:SF7">
    <property type="entry name" value="RECEPTOR LIGAND BINDING REGION DOMAIN-CONTAINING PROTEIN"/>
    <property type="match status" value="1"/>
</dbReference>